<name>E1JUG7_SOLFR</name>
<evidence type="ECO:0000259" key="2">
    <source>
        <dbReference type="Pfam" id="PF01551"/>
    </source>
</evidence>
<dbReference type="Pfam" id="PF01551">
    <property type="entry name" value="Peptidase_M23"/>
    <property type="match status" value="1"/>
</dbReference>
<dbReference type="EMBL" id="AECZ01000006">
    <property type="protein sequence ID" value="EFL52097.1"/>
    <property type="molecule type" value="Genomic_DNA"/>
</dbReference>
<reference evidence="3 4" key="1">
    <citation type="submission" date="2010-08" db="EMBL/GenBank/DDBJ databases">
        <title>The draft genome of Desulfovibrio fructosovorans JJ.</title>
        <authorList>
            <consortium name="US DOE Joint Genome Institute (JGI-PGF)"/>
            <person name="Lucas S."/>
            <person name="Copeland A."/>
            <person name="Lapidus A."/>
            <person name="Cheng J.-F."/>
            <person name="Bruce D."/>
            <person name="Goodwin L."/>
            <person name="Pitluck S."/>
            <person name="Land M.L."/>
            <person name="Hauser L."/>
            <person name="Chang Y.-J."/>
            <person name="Jeffries C."/>
            <person name="Wall J.D."/>
            <person name="Stahl D.A."/>
            <person name="Arkin A.P."/>
            <person name="Dehal P."/>
            <person name="Stolyar S.M."/>
            <person name="Hazen T.C."/>
            <person name="Woyke T.J."/>
        </authorList>
    </citation>
    <scope>NUCLEOTIDE SEQUENCE [LARGE SCALE GENOMIC DNA]</scope>
    <source>
        <strain evidence="3 4">JJ</strain>
    </source>
</reference>
<evidence type="ECO:0000256" key="1">
    <source>
        <dbReference type="ARBA" id="ARBA00022729"/>
    </source>
</evidence>
<dbReference type="Gene3D" id="2.70.70.10">
    <property type="entry name" value="Glucose Permease (Domain IIA)"/>
    <property type="match status" value="1"/>
</dbReference>
<dbReference type="SUPFAM" id="SSF51261">
    <property type="entry name" value="Duplicated hybrid motif"/>
    <property type="match status" value="1"/>
</dbReference>
<evidence type="ECO:0000313" key="4">
    <source>
        <dbReference type="Proteomes" id="UP000006250"/>
    </source>
</evidence>
<dbReference type="CDD" id="cd12797">
    <property type="entry name" value="M23_peptidase"/>
    <property type="match status" value="1"/>
</dbReference>
<dbReference type="InterPro" id="IPR011055">
    <property type="entry name" value="Dup_hybrid_motif"/>
</dbReference>
<dbReference type="eggNOG" id="COG4942">
    <property type="taxonomic scope" value="Bacteria"/>
</dbReference>
<accession>E1JUG7</accession>
<dbReference type="InterPro" id="IPR050570">
    <property type="entry name" value="Cell_wall_metabolism_enzyme"/>
</dbReference>
<comment type="caution">
    <text evidence="3">The sequence shown here is derived from an EMBL/GenBank/DDBJ whole genome shotgun (WGS) entry which is preliminary data.</text>
</comment>
<proteinExistence type="predicted"/>
<keyword evidence="1" id="KW-0732">Signal</keyword>
<dbReference type="STRING" id="596151.DesfrDRAFT_1266"/>
<sequence>MAREPARSHAGRQDAARETVSRRQAALLAALWPGRVAVLSGEPGAVGDWAEADRLYVWMRALVRGAGLPGVDGVPVALPPELLAPPRTSATLPPARAANATLADAPVKAEDVPDVFAPPAEGFSWPATGPVAAAFAPADNPPRQGLVLAVPEGTPVTAAAAGRVVFTGALMGLGRVLILSHGGRRHTVYACLGRLDAAEGDLLEGGAVLGQAGYCGPIRKPGVYFELRFREKALNPAEWFAVRR</sequence>
<organism evidence="3 4">
    <name type="scientific">Solidesulfovibrio fructosivorans JJ]</name>
    <dbReference type="NCBI Taxonomy" id="596151"/>
    <lineage>
        <taxon>Bacteria</taxon>
        <taxon>Pseudomonadati</taxon>
        <taxon>Thermodesulfobacteriota</taxon>
        <taxon>Desulfovibrionia</taxon>
        <taxon>Desulfovibrionales</taxon>
        <taxon>Desulfovibrionaceae</taxon>
        <taxon>Solidesulfovibrio</taxon>
    </lineage>
</organism>
<dbReference type="Proteomes" id="UP000006250">
    <property type="component" value="Unassembled WGS sequence"/>
</dbReference>
<dbReference type="PANTHER" id="PTHR21666:SF289">
    <property type="entry name" value="L-ALA--D-GLU ENDOPEPTIDASE"/>
    <property type="match status" value="1"/>
</dbReference>
<protein>
    <submittedName>
        <fullName evidence="3">Peptidase M23</fullName>
    </submittedName>
</protein>
<dbReference type="PANTHER" id="PTHR21666">
    <property type="entry name" value="PEPTIDASE-RELATED"/>
    <property type="match status" value="1"/>
</dbReference>
<dbReference type="InterPro" id="IPR016047">
    <property type="entry name" value="M23ase_b-sheet_dom"/>
</dbReference>
<dbReference type="AlphaFoldDB" id="E1JUG7"/>
<feature type="domain" description="M23ase beta-sheet core" evidence="2">
    <location>
        <begin position="143"/>
        <end position="236"/>
    </location>
</feature>
<gene>
    <name evidence="3" type="ORF">DesfrDRAFT_1266</name>
</gene>
<evidence type="ECO:0000313" key="3">
    <source>
        <dbReference type="EMBL" id="EFL52097.1"/>
    </source>
</evidence>
<keyword evidence="4" id="KW-1185">Reference proteome</keyword>
<dbReference type="GO" id="GO:0004222">
    <property type="term" value="F:metalloendopeptidase activity"/>
    <property type="evidence" value="ECO:0007669"/>
    <property type="project" value="TreeGrafter"/>
</dbReference>